<dbReference type="EMBL" id="CAEZYO010000059">
    <property type="protein sequence ID" value="CAB4738113.1"/>
    <property type="molecule type" value="Genomic_DNA"/>
</dbReference>
<proteinExistence type="predicted"/>
<name>A0A6J6STI7_9ZZZZ</name>
<protein>
    <submittedName>
        <fullName evidence="1">Unannotated protein</fullName>
    </submittedName>
</protein>
<reference evidence="1" key="1">
    <citation type="submission" date="2020-05" db="EMBL/GenBank/DDBJ databases">
        <authorList>
            <person name="Chiriac C."/>
            <person name="Salcher M."/>
            <person name="Ghai R."/>
            <person name="Kavagutti S V."/>
        </authorList>
    </citation>
    <scope>NUCLEOTIDE SEQUENCE</scope>
</reference>
<sequence>MNALSNYDRGIIYRDKRSLEFLFQDFYRESPDFLGSEAFIVAYSLSELSDGQLSTDLVYFGSTELELVILGGDKVLVRVAFEKLQKFYWKEFEERRYYFPPAIPPKRAGIFEVEWKNSDGRERNLMIMFPSPAIHEYELDYSSEAVHKQLIRINIKNPYFSSEATRTHLGILGYLPTAGIPNEVNQTPCRLNDFLGFD</sequence>
<evidence type="ECO:0000313" key="1">
    <source>
        <dbReference type="EMBL" id="CAB4738113.1"/>
    </source>
</evidence>
<evidence type="ECO:0000313" key="2">
    <source>
        <dbReference type="EMBL" id="CAB4974288.1"/>
    </source>
</evidence>
<accession>A0A6J6STI7</accession>
<dbReference type="EMBL" id="CAFBOJ010000025">
    <property type="protein sequence ID" value="CAB4974288.1"/>
    <property type="molecule type" value="Genomic_DNA"/>
</dbReference>
<organism evidence="1">
    <name type="scientific">freshwater metagenome</name>
    <dbReference type="NCBI Taxonomy" id="449393"/>
    <lineage>
        <taxon>unclassified sequences</taxon>
        <taxon>metagenomes</taxon>
        <taxon>ecological metagenomes</taxon>
    </lineage>
</organism>
<dbReference type="AlphaFoldDB" id="A0A6J6STI7"/>
<gene>
    <name evidence="1" type="ORF">UFOPK2731_01306</name>
    <name evidence="2" type="ORF">UFOPK3937_00358</name>
</gene>